<sequence length="406" mass="47191">MLDGAEPPMTEECCIYRVPYDIRRLNEDAYTPKVVSIGPFHRNNGRLKNMERHKLKYFKGFVDRSEAKEDALVSLMEQIEASVRRCYSEAVDLSREDFIKVILVDACFIIEYFWRFHYHEWAGDDIIVLKPWLATDVRLDLLLLENQLPFFVLEKLYNLAFASRLGTSDPSFIDLTFDYFAYYNNQGLSTHVIIKHFTDLLRTFHLQPFNRRPRRKDEQVTHLQSATELLEAGVKFKASESPCLLDMRFSKKVLEIPKVKVEDWTELLFRNLVALEQCHYPYESYITDYVAVLDFLINTGGDVDVLVQNGIILNWLGDSNSVADLFNSLWKNITQANFSSHYLKLCNDLDAFYKDPWHHKKATLRRDYCNTPWQTAASVAGIVILILSLIQSVCSVIQVVQQSSQK</sequence>
<proteinExistence type="predicted"/>
<reference evidence="1 2" key="1">
    <citation type="journal article" date="2022" name="DNA Res.">
        <title>Chromosomal-level genome assembly of the orchid tree Bauhinia variegata (Leguminosae; Cercidoideae) supports the allotetraploid origin hypothesis of Bauhinia.</title>
        <authorList>
            <person name="Zhong Y."/>
            <person name="Chen Y."/>
            <person name="Zheng D."/>
            <person name="Pang J."/>
            <person name="Liu Y."/>
            <person name="Luo S."/>
            <person name="Meng S."/>
            <person name="Qian L."/>
            <person name="Wei D."/>
            <person name="Dai S."/>
            <person name="Zhou R."/>
        </authorList>
    </citation>
    <scope>NUCLEOTIDE SEQUENCE [LARGE SCALE GENOMIC DNA]</scope>
    <source>
        <strain evidence="1">BV-YZ2020</strain>
    </source>
</reference>
<keyword evidence="2" id="KW-1185">Reference proteome</keyword>
<organism evidence="1 2">
    <name type="scientific">Bauhinia variegata</name>
    <name type="common">Purple orchid tree</name>
    <name type="synonym">Phanera variegata</name>
    <dbReference type="NCBI Taxonomy" id="167791"/>
    <lineage>
        <taxon>Eukaryota</taxon>
        <taxon>Viridiplantae</taxon>
        <taxon>Streptophyta</taxon>
        <taxon>Embryophyta</taxon>
        <taxon>Tracheophyta</taxon>
        <taxon>Spermatophyta</taxon>
        <taxon>Magnoliopsida</taxon>
        <taxon>eudicotyledons</taxon>
        <taxon>Gunneridae</taxon>
        <taxon>Pentapetalae</taxon>
        <taxon>rosids</taxon>
        <taxon>fabids</taxon>
        <taxon>Fabales</taxon>
        <taxon>Fabaceae</taxon>
        <taxon>Cercidoideae</taxon>
        <taxon>Cercideae</taxon>
        <taxon>Bauhiniinae</taxon>
        <taxon>Bauhinia</taxon>
    </lineage>
</organism>
<name>A0ACB9LXY8_BAUVA</name>
<gene>
    <name evidence="1" type="ORF">L6164_024297</name>
</gene>
<evidence type="ECO:0000313" key="1">
    <source>
        <dbReference type="EMBL" id="KAI4316305.1"/>
    </source>
</evidence>
<evidence type="ECO:0000313" key="2">
    <source>
        <dbReference type="Proteomes" id="UP000828941"/>
    </source>
</evidence>
<dbReference type="EMBL" id="CM039435">
    <property type="protein sequence ID" value="KAI4316305.1"/>
    <property type="molecule type" value="Genomic_DNA"/>
</dbReference>
<dbReference type="Proteomes" id="UP000828941">
    <property type="component" value="Chromosome 10"/>
</dbReference>
<accession>A0ACB9LXY8</accession>
<protein>
    <submittedName>
        <fullName evidence="1">Uncharacterized protein</fullName>
    </submittedName>
</protein>
<comment type="caution">
    <text evidence="1">The sequence shown here is derived from an EMBL/GenBank/DDBJ whole genome shotgun (WGS) entry which is preliminary data.</text>
</comment>